<dbReference type="STRING" id="52586.A0A0B1P708"/>
<keyword evidence="15" id="KW-1185">Reference proteome</keyword>
<evidence type="ECO:0000259" key="12">
    <source>
        <dbReference type="Pfam" id="PF06862"/>
    </source>
</evidence>
<evidence type="ECO:0000313" key="15">
    <source>
        <dbReference type="Proteomes" id="UP000030854"/>
    </source>
</evidence>
<evidence type="ECO:0000256" key="2">
    <source>
        <dbReference type="ARBA" id="ARBA00004604"/>
    </source>
</evidence>
<dbReference type="Pfam" id="PF06862">
    <property type="entry name" value="Utp25_C"/>
    <property type="match status" value="1"/>
</dbReference>
<feature type="region of interest" description="Disordered" evidence="11">
    <location>
        <begin position="1"/>
        <end position="102"/>
    </location>
</feature>
<feature type="compositionally biased region" description="Acidic residues" evidence="11">
    <location>
        <begin position="167"/>
        <end position="189"/>
    </location>
</feature>
<dbReference type="OMA" id="PSIFGYH"/>
<evidence type="ECO:0000256" key="10">
    <source>
        <dbReference type="RuleBase" id="RU365070"/>
    </source>
</evidence>
<feature type="domain" description="UTP25 NTP hydrolase-like" evidence="13">
    <location>
        <begin position="287"/>
        <end position="545"/>
    </location>
</feature>
<feature type="compositionally biased region" description="Basic and acidic residues" evidence="11">
    <location>
        <begin position="150"/>
        <end position="166"/>
    </location>
</feature>
<dbReference type="EMBL" id="JNVN01002075">
    <property type="protein sequence ID" value="KHJ32449.1"/>
    <property type="molecule type" value="Genomic_DNA"/>
</dbReference>
<evidence type="ECO:0000256" key="9">
    <source>
        <dbReference type="ARBA" id="ARBA00023274"/>
    </source>
</evidence>
<reference evidence="14 15" key="1">
    <citation type="journal article" date="2014" name="BMC Genomics">
        <title>Adaptive genomic structural variation in the grape powdery mildew pathogen, Erysiphe necator.</title>
        <authorList>
            <person name="Jones L."/>
            <person name="Riaz S."/>
            <person name="Morales-Cruz A."/>
            <person name="Amrine K.C."/>
            <person name="McGuire B."/>
            <person name="Gubler W.D."/>
            <person name="Walker M.A."/>
            <person name="Cantu D."/>
        </authorList>
    </citation>
    <scope>NUCLEOTIDE SEQUENCE [LARGE SCALE GENOMIC DNA]</scope>
    <source>
        <strain evidence="15">c</strain>
    </source>
</reference>
<comment type="subunit">
    <text evidence="4 10">Component of the ribosomal small subunit (SSU) processome composed of at least 40 protein subunits and snoRNA U3.</text>
</comment>
<evidence type="ECO:0000256" key="7">
    <source>
        <dbReference type="ARBA" id="ARBA00022552"/>
    </source>
</evidence>
<proteinExistence type="inferred from homology"/>
<feature type="compositionally biased region" description="Basic and acidic residues" evidence="11">
    <location>
        <begin position="1"/>
        <end position="16"/>
    </location>
</feature>
<dbReference type="InterPro" id="IPR053939">
    <property type="entry name" value="UTP25_C"/>
</dbReference>
<gene>
    <name evidence="14" type="ORF">EV44_g2725</name>
</gene>
<feature type="compositionally biased region" description="Polar residues" evidence="11">
    <location>
        <begin position="89"/>
        <end position="99"/>
    </location>
</feature>
<evidence type="ECO:0000256" key="8">
    <source>
        <dbReference type="ARBA" id="ARBA00023242"/>
    </source>
</evidence>
<name>A0A0B1P708_UNCNE</name>
<comment type="caution">
    <text evidence="14">The sequence shown here is derived from an EMBL/GenBank/DDBJ whole genome shotgun (WGS) entry which is preliminary data.</text>
</comment>
<dbReference type="PANTHER" id="PTHR12933">
    <property type="entry name" value="ORF PROTEIN-RELATED"/>
    <property type="match status" value="1"/>
</dbReference>
<keyword evidence="9 10" id="KW-0687">Ribonucleoprotein</keyword>
<dbReference type="Proteomes" id="UP000030854">
    <property type="component" value="Unassembled WGS sequence"/>
</dbReference>
<dbReference type="FunFam" id="3.40.50.300:FF:002356">
    <property type="entry name" value="U3 small nucleolar RNA-associated protein 25"/>
    <property type="match status" value="1"/>
</dbReference>
<dbReference type="HOGENOM" id="CLU_018705_0_1_1"/>
<keyword evidence="8 10" id="KW-0539">Nucleus</keyword>
<dbReference type="GO" id="GO:0034511">
    <property type="term" value="F:U3 snoRNA binding"/>
    <property type="evidence" value="ECO:0007669"/>
    <property type="project" value="InterPro"/>
</dbReference>
<feature type="domain" description="UTP25 C-terminal" evidence="12">
    <location>
        <begin position="555"/>
        <end position="747"/>
    </location>
</feature>
<dbReference type="GO" id="GO:0019843">
    <property type="term" value="F:rRNA binding"/>
    <property type="evidence" value="ECO:0007669"/>
    <property type="project" value="TreeGrafter"/>
</dbReference>
<feature type="region of interest" description="Disordered" evidence="11">
    <location>
        <begin position="131"/>
        <end position="198"/>
    </location>
</feature>
<protein>
    <recommendedName>
        <fullName evidence="5 10">U3 small nucleolar RNA-associated protein 25</fullName>
        <shortName evidence="10">U3 snoRNA-associated protein 25</shortName>
    </recommendedName>
</protein>
<keyword evidence="7 10" id="KW-0698">rRNA processing</keyword>
<dbReference type="InterPro" id="IPR027417">
    <property type="entry name" value="P-loop_NTPase"/>
</dbReference>
<evidence type="ECO:0000256" key="5">
    <source>
        <dbReference type="ARBA" id="ARBA00015422"/>
    </source>
</evidence>
<organism evidence="14 15">
    <name type="scientific">Uncinula necator</name>
    <name type="common">Grape powdery mildew</name>
    <dbReference type="NCBI Taxonomy" id="52586"/>
    <lineage>
        <taxon>Eukaryota</taxon>
        <taxon>Fungi</taxon>
        <taxon>Dikarya</taxon>
        <taxon>Ascomycota</taxon>
        <taxon>Pezizomycotina</taxon>
        <taxon>Leotiomycetes</taxon>
        <taxon>Erysiphales</taxon>
        <taxon>Erysiphaceae</taxon>
        <taxon>Erysiphe</taxon>
    </lineage>
</organism>
<dbReference type="Gene3D" id="3.40.50.300">
    <property type="entry name" value="P-loop containing nucleotide triphosphate hydrolases"/>
    <property type="match status" value="1"/>
</dbReference>
<dbReference type="InterPro" id="IPR053940">
    <property type="entry name" value="UTP25_NTPase-like"/>
</dbReference>
<dbReference type="Pfam" id="PF22916">
    <property type="entry name" value="UTP25_NTPase-like"/>
    <property type="match status" value="1"/>
</dbReference>
<dbReference type="AlphaFoldDB" id="A0A0B1P708"/>
<evidence type="ECO:0000256" key="4">
    <source>
        <dbReference type="ARBA" id="ARBA00011192"/>
    </source>
</evidence>
<evidence type="ECO:0000313" key="14">
    <source>
        <dbReference type="EMBL" id="KHJ32449.1"/>
    </source>
</evidence>
<evidence type="ECO:0000256" key="1">
    <source>
        <dbReference type="ARBA" id="ARBA00002883"/>
    </source>
</evidence>
<evidence type="ECO:0000256" key="6">
    <source>
        <dbReference type="ARBA" id="ARBA00022517"/>
    </source>
</evidence>
<dbReference type="GO" id="GO:0000462">
    <property type="term" value="P:maturation of SSU-rRNA from tricistronic rRNA transcript (SSU-rRNA, 5.8S rRNA, LSU-rRNA)"/>
    <property type="evidence" value="ECO:0007669"/>
    <property type="project" value="TreeGrafter"/>
</dbReference>
<keyword evidence="6 10" id="KW-0690">Ribosome biogenesis</keyword>
<sequence length="748" mass="86721">MKFDQPRRRAYSERGRSKIGSKPYSHGAQKFGSRSNHFPSRGRGRGRGPGYGRDGSAGERSKSKLELTKIQTMGKRVADEEHDTETDNESTTKSGLNINNDHDFKNDVIHERVIPKTQSYSNLMQNFASESPITKRRKTSHTTFQVQDLSDNKDSTSIDQLDKIDELETTEDPLTENDDFSEDCNEDDGTTNNKLDPFSYHFADSSATNEKEKPDSLTDSHWHTRKLDIPKFGKASVTVPDSDDYKHHPITNVKELVLKKKLAVSFSEQRPELDVVEKSLASFLFNYQDILFCARTPWNSEKLRRLVCLHFLNHILKTRYKVIKNNARIAREEASNDLEFRDQGFTRPKVLIILPTRESCVRFVKMIVSLYEPEQQENRKRFDDMYAKKFSDEFKNKADDFRELFEGNSDDIFRIGLKFTRKTVKYFSEFYNSDIILVSPLGLLTALKGKDGKKGDYDFLSSIEIVIVEQADALLMQNWEHMEYIFDHLNLQPNETHGCDFSRVRNWYLDNKAIYFRQTVTLSAFNTPEINSLLFNKSKNWAGRVKINASYPGVIQELGLKIKQTFSRLDATSFTTDPDNRFTYFNSVIMPALIRHTKQNKGTLIFIPSYLDFVRVRNYFSMSQATKDLSFGSISEYSSIRDVARSRSYFFSGQQSILIYTERAHHFRRYRIRGVRKVIMFGLPENPVFYKEIVEGFLGRSIQEGYLTPEESHVRVIFSKWDALKLERIVGSARAANMMREGETFEFL</sequence>
<accession>A0A0B1P708</accession>
<dbReference type="GO" id="GO:0032040">
    <property type="term" value="C:small-subunit processome"/>
    <property type="evidence" value="ECO:0007669"/>
    <property type="project" value="TreeGrafter"/>
</dbReference>
<comment type="similarity">
    <text evidence="3 10">Belongs to the UTP25 family.</text>
</comment>
<evidence type="ECO:0000256" key="3">
    <source>
        <dbReference type="ARBA" id="ARBA00009223"/>
    </source>
</evidence>
<evidence type="ECO:0000259" key="13">
    <source>
        <dbReference type="Pfam" id="PF22916"/>
    </source>
</evidence>
<dbReference type="InterPro" id="IPR010678">
    <property type="entry name" value="UTP25"/>
</dbReference>
<feature type="compositionally biased region" description="Basic and acidic residues" evidence="11">
    <location>
        <begin position="56"/>
        <end position="67"/>
    </location>
</feature>
<comment type="function">
    <text evidence="1 10">DEAD-box RNA helicase-like protein required for pre-18S rRNA processing, specifically at sites A0, A1, and A2.</text>
</comment>
<dbReference type="PANTHER" id="PTHR12933:SF0">
    <property type="entry name" value="U3 SMALL NUCLEOLAR RNA-ASSOCIATED PROTEIN 25 HOMOLOG"/>
    <property type="match status" value="1"/>
</dbReference>
<comment type="subcellular location">
    <subcellularLocation>
        <location evidence="2 10">Nucleus</location>
        <location evidence="2 10">Nucleolus</location>
    </subcellularLocation>
</comment>
<evidence type="ECO:0000256" key="11">
    <source>
        <dbReference type="SAM" id="MobiDB-lite"/>
    </source>
</evidence>